<dbReference type="AlphaFoldDB" id="A0A2P5HG03"/>
<evidence type="ECO:0000313" key="2">
    <source>
        <dbReference type="EMBL" id="POS69177.1"/>
    </source>
</evidence>
<feature type="compositionally biased region" description="Pro residues" evidence="1">
    <location>
        <begin position="832"/>
        <end position="845"/>
    </location>
</feature>
<dbReference type="Proteomes" id="UP000094444">
    <property type="component" value="Unassembled WGS sequence"/>
</dbReference>
<feature type="compositionally biased region" description="Basic and acidic residues" evidence="1">
    <location>
        <begin position="252"/>
        <end position="266"/>
    </location>
</feature>
<sequence>MHQAELIFRKIALDGLRGLDRENKNSDQATLWMLGSEENSGDSIWGTEEAEDPITRAMRAADMLYKETESLQPIDCYIRTRPRSLSLPMYGYSDGTGEASPFFVFGSAPHDDTQLESHRDDDGHRVVDSSFGSLAEDEFARFCATKIQPDAPGESLPVLDNSANCAGESYRGTEARSPIRRSHVLLSPPATLDGVVYGEARLVQMRASKVQVTLRESQSLDDLELKQNRSRRRTGPDMTSMAGQVAPPLDDPEARSLHLSMTDKPHPANPLLHSPQVVTIRRSPTFVRRVPKPARDCYVDRGTDAAADSKEKAHELDQPFEPVLHLAEDLVIHMVADQTTDAVLSMVIQHFKTGALPVAPFPASLQTMPTDSCPSTPRTADLFDLDQDVQFHAGTQETGEYDGFAARRRDVRASCLALQPPSPPPAAVVAPISPRMQRDRECRFHDFSTVGRPNAVATQNALRSVLEAYFPPTDDQCPRQIGFPMLGDSGIGDIGSLWRPIFGGKRGLQVDGGHDSSEGTPESTPDLILAMGRQNGVTRKFLSALTGQVERLGAKSSGMSRSGRLDLRYLIANAMQSFAVQSVAHQTQTDPTDPCNDPYLLAGLVIPQLEAYLATNLGTRFLLLEYPAEHLATVLALQNLVGSEVFKVAGIIDSKATSASPSGISSAPVSSRYGPHLAVQFSNADAGGLDSFNLPASSPFLPADKRPSTQPANPKKHSFSEVNYLLTSSATESEISAFTATILKDLTDIDNFYAPETSNPSPARPGTALPALVSKFTLQGPNGSPAHTHTAVFGPGVNLPVSPPYTNDGDAGSGRSAPRLVAAPASAAHNFPFPPPPAPRSPSPAPSAASSRSRGPGGGPGARARSLTRRRIGRACNQGGPDDAASTYAVSVVEDGEFYDEEEKRLMPLYLRQGETRKGNSRKALKWLGLA</sequence>
<organism evidence="2 3">
    <name type="scientific">Diaporthe helianthi</name>
    <dbReference type="NCBI Taxonomy" id="158607"/>
    <lineage>
        <taxon>Eukaryota</taxon>
        <taxon>Fungi</taxon>
        <taxon>Dikarya</taxon>
        <taxon>Ascomycota</taxon>
        <taxon>Pezizomycotina</taxon>
        <taxon>Sordariomycetes</taxon>
        <taxon>Sordariomycetidae</taxon>
        <taxon>Diaporthales</taxon>
        <taxon>Diaporthaceae</taxon>
        <taxon>Diaporthe</taxon>
    </lineage>
</organism>
<evidence type="ECO:0008006" key="4">
    <source>
        <dbReference type="Google" id="ProtNLM"/>
    </source>
</evidence>
<name>A0A2P5HG03_DIAHE</name>
<protein>
    <recommendedName>
        <fullName evidence="4">Gastric mucin-like protein</fullName>
    </recommendedName>
</protein>
<evidence type="ECO:0000313" key="3">
    <source>
        <dbReference type="Proteomes" id="UP000094444"/>
    </source>
</evidence>
<evidence type="ECO:0000256" key="1">
    <source>
        <dbReference type="SAM" id="MobiDB-lite"/>
    </source>
</evidence>
<dbReference type="InParanoid" id="A0A2P5HG03"/>
<dbReference type="OrthoDB" id="5401106at2759"/>
<proteinExistence type="predicted"/>
<feature type="region of interest" description="Disordered" evidence="1">
    <location>
        <begin position="827"/>
        <end position="868"/>
    </location>
</feature>
<comment type="caution">
    <text evidence="2">The sequence shown here is derived from an EMBL/GenBank/DDBJ whole genome shotgun (WGS) entry which is preliminary data.</text>
</comment>
<accession>A0A2P5HG03</accession>
<dbReference type="EMBL" id="MAVT02002574">
    <property type="protein sequence ID" value="POS69177.1"/>
    <property type="molecule type" value="Genomic_DNA"/>
</dbReference>
<keyword evidence="3" id="KW-1185">Reference proteome</keyword>
<reference evidence="2" key="1">
    <citation type="submission" date="2017-09" db="EMBL/GenBank/DDBJ databases">
        <title>Polyketide synthases of a Diaporthe helianthi virulent isolate.</title>
        <authorList>
            <person name="Baroncelli R."/>
        </authorList>
    </citation>
    <scope>NUCLEOTIDE SEQUENCE [LARGE SCALE GENOMIC DNA]</scope>
    <source>
        <strain evidence="2">7/96</strain>
    </source>
</reference>
<gene>
    <name evidence="2" type="ORF">DHEL01_v212429</name>
</gene>
<dbReference type="STRING" id="158607.A0A2P5HG03"/>
<feature type="region of interest" description="Disordered" evidence="1">
    <location>
        <begin position="216"/>
        <end position="272"/>
    </location>
</feature>